<dbReference type="Gene3D" id="1.10.10.60">
    <property type="entry name" value="Homeodomain-like"/>
    <property type="match status" value="1"/>
</dbReference>
<keyword evidence="1" id="KW-0805">Transcription regulation</keyword>
<feature type="domain" description="HTH tetR-type" evidence="5">
    <location>
        <begin position="9"/>
        <end position="69"/>
    </location>
</feature>
<keyword evidence="7" id="KW-1185">Reference proteome</keyword>
<dbReference type="RefSeq" id="WP_326297630.1">
    <property type="nucleotide sequence ID" value="NZ_JAYLLH010000014.1"/>
</dbReference>
<accession>A0ABU6HHG5</accession>
<reference evidence="6 7" key="1">
    <citation type="submission" date="2024-01" db="EMBL/GenBank/DDBJ databases">
        <title>Mesobacterium rodlantinim sp. nov., isolated from shallow sea hydrothermal systems off Kueishantao Island.</title>
        <authorList>
            <person name="Su Z."/>
            <person name="Tang K."/>
        </authorList>
    </citation>
    <scope>NUCLEOTIDE SEQUENCE [LARGE SCALE GENOMIC DNA]</scope>
    <source>
        <strain evidence="6 7">TK19101</strain>
    </source>
</reference>
<dbReference type="InterPro" id="IPR001647">
    <property type="entry name" value="HTH_TetR"/>
</dbReference>
<gene>
    <name evidence="6" type="ORF">VK792_11470</name>
</gene>
<evidence type="ECO:0000256" key="4">
    <source>
        <dbReference type="PROSITE-ProRule" id="PRU00335"/>
    </source>
</evidence>
<dbReference type="EMBL" id="JAYLLH010000014">
    <property type="protein sequence ID" value="MEC3861904.1"/>
    <property type="molecule type" value="Genomic_DNA"/>
</dbReference>
<dbReference type="InterPro" id="IPR050109">
    <property type="entry name" value="HTH-type_TetR-like_transc_reg"/>
</dbReference>
<keyword evidence="2 4" id="KW-0238">DNA-binding</keyword>
<protein>
    <submittedName>
        <fullName evidence="6">Helix-turn-helix domain-containing protein</fullName>
    </submittedName>
</protein>
<evidence type="ECO:0000256" key="2">
    <source>
        <dbReference type="ARBA" id="ARBA00023125"/>
    </source>
</evidence>
<feature type="DNA-binding region" description="H-T-H motif" evidence="4">
    <location>
        <begin position="32"/>
        <end position="51"/>
    </location>
</feature>
<dbReference type="SUPFAM" id="SSF46689">
    <property type="entry name" value="Homeodomain-like"/>
    <property type="match status" value="1"/>
</dbReference>
<proteinExistence type="predicted"/>
<dbReference type="PROSITE" id="PS50977">
    <property type="entry name" value="HTH_TETR_2"/>
    <property type="match status" value="1"/>
</dbReference>
<dbReference type="PANTHER" id="PTHR30055">
    <property type="entry name" value="HTH-TYPE TRANSCRIPTIONAL REGULATOR RUTR"/>
    <property type="match status" value="1"/>
</dbReference>
<comment type="caution">
    <text evidence="6">The sequence shown here is derived from an EMBL/GenBank/DDBJ whole genome shotgun (WGS) entry which is preliminary data.</text>
</comment>
<evidence type="ECO:0000313" key="7">
    <source>
        <dbReference type="Proteomes" id="UP001348149"/>
    </source>
</evidence>
<dbReference type="PANTHER" id="PTHR30055:SF234">
    <property type="entry name" value="HTH-TYPE TRANSCRIPTIONAL REGULATOR BETI"/>
    <property type="match status" value="1"/>
</dbReference>
<sequence length="193" mass="20775">MTAQDDEGGGKQKAILKAAFTCFSQYGFRRTSMEDIAAAAGMSRPALYLHFRNKTDIFRSLVQVYYDDAIRMVAQALSEPAPPEAVLQNAFRAQSGQIGEALLTSPHGAELLDTGNATSADIVAAGEARLAGLYANWLRQQARSGLIAPLPDTHGTARLFMAALKGIKTPPYADYIASVEQLARLFGRGLRPS</sequence>
<name>A0ABU6HHG5_9RHOB</name>
<evidence type="ECO:0000256" key="1">
    <source>
        <dbReference type="ARBA" id="ARBA00023015"/>
    </source>
</evidence>
<dbReference type="InterPro" id="IPR009057">
    <property type="entry name" value="Homeodomain-like_sf"/>
</dbReference>
<dbReference type="Pfam" id="PF00440">
    <property type="entry name" value="TetR_N"/>
    <property type="match status" value="1"/>
</dbReference>
<dbReference type="Proteomes" id="UP001348149">
    <property type="component" value="Unassembled WGS sequence"/>
</dbReference>
<organism evidence="6 7">
    <name type="scientific">Mesobacterium hydrothermale</name>
    <dbReference type="NCBI Taxonomy" id="3111907"/>
    <lineage>
        <taxon>Bacteria</taxon>
        <taxon>Pseudomonadati</taxon>
        <taxon>Pseudomonadota</taxon>
        <taxon>Alphaproteobacteria</taxon>
        <taxon>Rhodobacterales</taxon>
        <taxon>Roseobacteraceae</taxon>
        <taxon>Mesobacterium</taxon>
    </lineage>
</organism>
<dbReference type="Gene3D" id="1.10.357.10">
    <property type="entry name" value="Tetracycline Repressor, domain 2"/>
    <property type="match status" value="1"/>
</dbReference>
<evidence type="ECO:0000259" key="5">
    <source>
        <dbReference type="PROSITE" id="PS50977"/>
    </source>
</evidence>
<dbReference type="PRINTS" id="PR00455">
    <property type="entry name" value="HTHTETR"/>
</dbReference>
<evidence type="ECO:0000256" key="3">
    <source>
        <dbReference type="ARBA" id="ARBA00023163"/>
    </source>
</evidence>
<keyword evidence="3" id="KW-0804">Transcription</keyword>
<evidence type="ECO:0000313" key="6">
    <source>
        <dbReference type="EMBL" id="MEC3861904.1"/>
    </source>
</evidence>